<dbReference type="Proteomes" id="UP001177021">
    <property type="component" value="Unassembled WGS sequence"/>
</dbReference>
<accession>A0ACB0LM89</accession>
<evidence type="ECO:0000313" key="2">
    <source>
        <dbReference type="Proteomes" id="UP001177021"/>
    </source>
</evidence>
<dbReference type="EMBL" id="CASHSV030000615">
    <property type="protein sequence ID" value="CAJ2669713.1"/>
    <property type="molecule type" value="Genomic_DNA"/>
</dbReference>
<comment type="caution">
    <text evidence="1">The sequence shown here is derived from an EMBL/GenBank/DDBJ whole genome shotgun (WGS) entry which is preliminary data.</text>
</comment>
<keyword evidence="2" id="KW-1185">Reference proteome</keyword>
<evidence type="ECO:0000313" key="1">
    <source>
        <dbReference type="EMBL" id="CAJ2669713.1"/>
    </source>
</evidence>
<sequence length="799" mass="91229">MEKVLILMLLVILGHANFTVEAAYKAPWRIHTLFSVECGNYFDWQTVGLMHSFRKVKQPGHITRLLSCTDEQKKSYRGMHLAPTFEVPSMSIHPVTGDRYPAINKPAGVLYWLKHSIDAENVDWVLILDADMIIRGPIRPWQIGAEKGRPVAAYYGYLIGCENILAQLHTKHPELCDKVGGLLAMHIDDLRALAPKWLSKTEEVRQDKAHWGVNITGDITEKGWISEMYGYSFGAAEVGLRHKINDNLMIYPGYAPREGVEPVLLHYGLQFSVGNWSFSKADHDEDDIVYNCGRLFPQPPYPREVNVLETDPNLRRGLLLSIECINILNEAILLHHAANGCPKPPWSKYLNYLKSGTFAKLTRPKFATPSTLEMMDGKLQEQVDDHDSARPYPRIHTIFSTECIPYFDWQTVGLMHSFSASGQPGNITRLLSCSDENLKLYKGHNLAPTHYVPSMSQHPLTGDWYPAINKPAAVLHWLNHANIDAEFIVILDADMIMRGPITPWEFKAAKGRPVSTPYDYLIGCDNELAKLHTSHPEACDKVGGVIIMHIDDLRKFALLWLHKTEEVRADRTHYAKNITGDTYESGWISEMYGYSFGAAELKLRHTINKEIMIYPGYIFEPSINYRVFHYGLQFSVGNWSFDKAEWRETDLVNKCWAKFPEPPDPSTLDHDDKKSLKQNLLSIECIKTLNEALNLHHERRGCNRGSSLSTSKEDTTEGSVISKKNDIKGNYMLTNSPEDLEYFHNDKMGIPISFRFWVLFLCVFSGIGFLVVIFWVHSGHKRRGMKMKHHRVRRRSLNP</sequence>
<protein>
    <submittedName>
        <fullName evidence="1">Uncharacterized protein</fullName>
    </submittedName>
</protein>
<organism evidence="1 2">
    <name type="scientific">Trifolium pratense</name>
    <name type="common">Red clover</name>
    <dbReference type="NCBI Taxonomy" id="57577"/>
    <lineage>
        <taxon>Eukaryota</taxon>
        <taxon>Viridiplantae</taxon>
        <taxon>Streptophyta</taxon>
        <taxon>Embryophyta</taxon>
        <taxon>Tracheophyta</taxon>
        <taxon>Spermatophyta</taxon>
        <taxon>Magnoliopsida</taxon>
        <taxon>eudicotyledons</taxon>
        <taxon>Gunneridae</taxon>
        <taxon>Pentapetalae</taxon>
        <taxon>rosids</taxon>
        <taxon>fabids</taxon>
        <taxon>Fabales</taxon>
        <taxon>Fabaceae</taxon>
        <taxon>Papilionoideae</taxon>
        <taxon>50 kb inversion clade</taxon>
        <taxon>NPAAA clade</taxon>
        <taxon>Hologalegina</taxon>
        <taxon>IRL clade</taxon>
        <taxon>Trifolieae</taxon>
        <taxon>Trifolium</taxon>
    </lineage>
</organism>
<gene>
    <name evidence="1" type="ORF">MILVUS5_LOCUS33861</name>
</gene>
<reference evidence="1" key="1">
    <citation type="submission" date="2023-10" db="EMBL/GenBank/DDBJ databases">
        <authorList>
            <person name="Rodriguez Cubillos JULIANA M."/>
            <person name="De Vega J."/>
        </authorList>
    </citation>
    <scope>NUCLEOTIDE SEQUENCE</scope>
</reference>
<name>A0ACB0LM89_TRIPR</name>
<proteinExistence type="predicted"/>